<evidence type="ECO:0000259" key="7">
    <source>
        <dbReference type="PROSITE" id="PS50893"/>
    </source>
</evidence>
<dbReference type="SUPFAM" id="SSF52540">
    <property type="entry name" value="P-loop containing nucleoside triphosphate hydrolases"/>
    <property type="match status" value="1"/>
</dbReference>
<dbReference type="InterPro" id="IPR008995">
    <property type="entry name" value="Mo/tungstate-bd_C_term_dom"/>
</dbReference>
<evidence type="ECO:0000256" key="4">
    <source>
        <dbReference type="ARBA" id="ARBA00022840"/>
    </source>
</evidence>
<accession>A0A6V7RM53</accession>
<protein>
    <submittedName>
        <fullName evidence="8">sn-glycerol-3-phosphate import ATP-binding protein UgpC</fullName>
    </submittedName>
</protein>
<dbReference type="InterPro" id="IPR017871">
    <property type="entry name" value="ABC_transporter-like_CS"/>
</dbReference>
<dbReference type="InterPro" id="IPR047641">
    <property type="entry name" value="ABC_transpr_MalK/UgpC-like"/>
</dbReference>
<dbReference type="Pfam" id="PF00005">
    <property type="entry name" value="ABC_tran"/>
    <property type="match status" value="1"/>
</dbReference>
<evidence type="ECO:0000256" key="5">
    <source>
        <dbReference type="ARBA" id="ARBA00022967"/>
    </source>
</evidence>
<evidence type="ECO:0000256" key="3">
    <source>
        <dbReference type="ARBA" id="ARBA00022741"/>
    </source>
</evidence>
<dbReference type="PANTHER" id="PTHR43875">
    <property type="entry name" value="MALTODEXTRIN IMPORT ATP-BINDING PROTEIN MSMX"/>
    <property type="match status" value="1"/>
</dbReference>
<keyword evidence="5" id="KW-1278">Translocase</keyword>
<dbReference type="RefSeq" id="WP_186088443.1">
    <property type="nucleotide sequence ID" value="NZ_BMDB01000004.1"/>
</dbReference>
<keyword evidence="3" id="KW-0547">Nucleotide-binding</keyword>
<gene>
    <name evidence="8" type="primary">ugpC</name>
    <name evidence="8" type="ORF">JEOSCH030_01637</name>
</gene>
<keyword evidence="6" id="KW-0472">Membrane</keyword>
<dbReference type="GO" id="GO:0015408">
    <property type="term" value="F:ABC-type ferric iron transporter activity"/>
    <property type="evidence" value="ECO:0007669"/>
    <property type="project" value="InterPro"/>
</dbReference>
<dbReference type="Gene3D" id="2.40.50.100">
    <property type="match status" value="1"/>
</dbReference>
<evidence type="ECO:0000256" key="2">
    <source>
        <dbReference type="ARBA" id="ARBA00022475"/>
    </source>
</evidence>
<dbReference type="Pfam" id="PF08402">
    <property type="entry name" value="TOBE_2"/>
    <property type="match status" value="1"/>
</dbReference>
<dbReference type="InterPro" id="IPR003439">
    <property type="entry name" value="ABC_transporter-like_ATP-bd"/>
</dbReference>
<keyword evidence="9" id="KW-1185">Reference proteome</keyword>
<keyword evidence="1" id="KW-0813">Transport</keyword>
<evidence type="ECO:0000256" key="6">
    <source>
        <dbReference type="ARBA" id="ARBA00023136"/>
    </source>
</evidence>
<dbReference type="Gene3D" id="3.40.50.300">
    <property type="entry name" value="P-loop containing nucleotide triphosphate hydrolases"/>
    <property type="match status" value="1"/>
</dbReference>
<dbReference type="InterPro" id="IPR003593">
    <property type="entry name" value="AAA+_ATPase"/>
</dbReference>
<dbReference type="Proteomes" id="UP000521032">
    <property type="component" value="Unassembled WGS sequence"/>
</dbReference>
<reference evidence="8 9" key="1">
    <citation type="submission" date="2020-07" db="EMBL/GenBank/DDBJ databases">
        <authorList>
            <person name="Criscuolo A."/>
        </authorList>
    </citation>
    <scope>NUCLEOTIDE SEQUENCE [LARGE SCALE GENOMIC DNA]</scope>
    <source>
        <strain evidence="9">CIP 111030</strain>
    </source>
</reference>
<organism evidence="8 9">
    <name type="scientific">Phocicoccus schoeneichii</name>
    <dbReference type="NCBI Taxonomy" id="1812261"/>
    <lineage>
        <taxon>Bacteria</taxon>
        <taxon>Bacillati</taxon>
        <taxon>Bacillota</taxon>
        <taxon>Bacilli</taxon>
        <taxon>Bacillales</taxon>
        <taxon>Salinicoccaceae</taxon>
        <taxon>Phocicoccus</taxon>
    </lineage>
</organism>
<dbReference type="GO" id="GO:0016887">
    <property type="term" value="F:ATP hydrolysis activity"/>
    <property type="evidence" value="ECO:0007669"/>
    <property type="project" value="InterPro"/>
</dbReference>
<dbReference type="CDD" id="cd03259">
    <property type="entry name" value="ABC_Carb_Solutes_like"/>
    <property type="match status" value="1"/>
</dbReference>
<dbReference type="InterPro" id="IPR015853">
    <property type="entry name" value="ABC_transpr_FbpC"/>
</dbReference>
<dbReference type="GO" id="GO:0055052">
    <property type="term" value="C:ATP-binding cassette (ABC) transporter complex, substrate-binding subunit-containing"/>
    <property type="evidence" value="ECO:0007669"/>
    <property type="project" value="TreeGrafter"/>
</dbReference>
<dbReference type="EMBL" id="CAJEWE010000011">
    <property type="protein sequence ID" value="CAD2079445.1"/>
    <property type="molecule type" value="Genomic_DNA"/>
</dbReference>
<dbReference type="PROSITE" id="PS00211">
    <property type="entry name" value="ABC_TRANSPORTER_1"/>
    <property type="match status" value="1"/>
</dbReference>
<feature type="domain" description="ABC transporter" evidence="7">
    <location>
        <begin position="4"/>
        <end position="234"/>
    </location>
</feature>
<dbReference type="PROSITE" id="PS50893">
    <property type="entry name" value="ABC_TRANSPORTER_2"/>
    <property type="match status" value="1"/>
</dbReference>
<proteinExistence type="predicted"/>
<dbReference type="PANTHER" id="PTHR43875:SF15">
    <property type="entry name" value="TREHALOSE IMPORT ATP-BINDING PROTEIN SUGC"/>
    <property type="match status" value="1"/>
</dbReference>
<dbReference type="SUPFAM" id="SSF50331">
    <property type="entry name" value="MOP-like"/>
    <property type="match status" value="1"/>
</dbReference>
<dbReference type="FunFam" id="3.40.50.300:FF:000042">
    <property type="entry name" value="Maltose/maltodextrin ABC transporter, ATP-binding protein"/>
    <property type="match status" value="1"/>
</dbReference>
<dbReference type="AlphaFoldDB" id="A0A6V7RM53"/>
<evidence type="ECO:0000313" key="8">
    <source>
        <dbReference type="EMBL" id="CAD2079445.1"/>
    </source>
</evidence>
<name>A0A6V7RM53_9BACL</name>
<dbReference type="InterPro" id="IPR027417">
    <property type="entry name" value="P-loop_NTPase"/>
</dbReference>
<dbReference type="SMART" id="SM00382">
    <property type="entry name" value="AAA"/>
    <property type="match status" value="1"/>
</dbReference>
<sequence>MKKIQFNDVFKSYEDNQILKTIDFSVERGEAFVIVGPSGSGKSTILNLIAGLIKPDSGEIIMEGRAVTHESPKTRNVSFVFQDFALYPHMSVYNNIAFALKSKRMNKTDINTRVDTIAKKLHIEKLLKRYPNELSGGQKQRVALARALATEADIILMDEPLSSLDTDLRLKLREELKVFHKENNTTLIFVTHDQTEAMTLADRIMIINNGTIEQIGTPREIYLEPMTPFVGKFIGTPKMNLFKNDVGTLFGIRPQHIKISDSHLGEPVVITSIDYLGQENWVHFEYDAHPFVLVTTRVDLEVGQTIHITMDESNIATFN</sequence>
<keyword evidence="2" id="KW-1003">Cell membrane</keyword>
<comment type="caution">
    <text evidence="8">The sequence shown here is derived from an EMBL/GenBank/DDBJ whole genome shotgun (WGS) entry which is preliminary data.</text>
</comment>
<evidence type="ECO:0000256" key="1">
    <source>
        <dbReference type="ARBA" id="ARBA00022448"/>
    </source>
</evidence>
<dbReference type="GO" id="GO:0005524">
    <property type="term" value="F:ATP binding"/>
    <property type="evidence" value="ECO:0007669"/>
    <property type="project" value="UniProtKB-KW"/>
</dbReference>
<keyword evidence="4 8" id="KW-0067">ATP-binding</keyword>
<evidence type="ECO:0000313" key="9">
    <source>
        <dbReference type="Proteomes" id="UP000521032"/>
    </source>
</evidence>
<dbReference type="InterPro" id="IPR013611">
    <property type="entry name" value="Transp-assoc_OB_typ2"/>
</dbReference>